<dbReference type="PANTHER" id="PTHR43333:SF1">
    <property type="entry name" value="D-ISOMER SPECIFIC 2-HYDROXYACID DEHYDROGENASE NAD-BINDING DOMAIN-CONTAINING PROTEIN"/>
    <property type="match status" value="1"/>
</dbReference>
<dbReference type="Gene3D" id="3.40.50.720">
    <property type="entry name" value="NAD(P)-binding Rossmann-like Domain"/>
    <property type="match status" value="3"/>
</dbReference>
<dbReference type="EMBL" id="CP076022">
    <property type="protein sequence ID" value="QWC10652.1"/>
    <property type="molecule type" value="Genomic_DNA"/>
</dbReference>
<dbReference type="Pfam" id="PF02826">
    <property type="entry name" value="2-Hacid_dh_C"/>
    <property type="match status" value="1"/>
</dbReference>
<dbReference type="InterPro" id="IPR036291">
    <property type="entry name" value="NAD(P)-bd_dom_sf"/>
</dbReference>
<accession>A0A975R0W8</accession>
<protein>
    <submittedName>
        <fullName evidence="4">Hydroxyacid dehydrogenase</fullName>
    </submittedName>
</protein>
<gene>
    <name evidence="4" type="ORF">KKR91_03185</name>
</gene>
<keyword evidence="2" id="KW-0520">NAD</keyword>
<dbReference type="Proteomes" id="UP000676885">
    <property type="component" value="Chromosome"/>
</dbReference>
<organism evidence="4 5">
    <name type="scientific">Arthrobacter jiangjiafuii</name>
    <dbReference type="NCBI Taxonomy" id="2817475"/>
    <lineage>
        <taxon>Bacteria</taxon>
        <taxon>Bacillati</taxon>
        <taxon>Actinomycetota</taxon>
        <taxon>Actinomycetes</taxon>
        <taxon>Micrococcales</taxon>
        <taxon>Micrococcaceae</taxon>
        <taxon>Arthrobacter</taxon>
    </lineage>
</organism>
<dbReference type="InterPro" id="IPR006140">
    <property type="entry name" value="D-isomer_DH_NAD-bd"/>
</dbReference>
<evidence type="ECO:0000256" key="1">
    <source>
        <dbReference type="ARBA" id="ARBA00023002"/>
    </source>
</evidence>
<feature type="domain" description="D-isomer specific 2-hydroxyacid dehydrogenase NAD-binding" evidence="3">
    <location>
        <begin position="188"/>
        <end position="289"/>
    </location>
</feature>
<dbReference type="SUPFAM" id="SSF51735">
    <property type="entry name" value="NAD(P)-binding Rossmann-fold domains"/>
    <property type="match status" value="1"/>
</dbReference>
<evidence type="ECO:0000313" key="4">
    <source>
        <dbReference type="EMBL" id="QWC10652.1"/>
    </source>
</evidence>
<reference evidence="4 5" key="1">
    <citation type="submission" date="2021-05" db="EMBL/GenBank/DDBJ databases">
        <title>Novel species in genus Arthrobacter.</title>
        <authorList>
            <person name="Zhang G."/>
        </authorList>
    </citation>
    <scope>NUCLEOTIDE SEQUENCE [LARGE SCALE GENOMIC DNA]</scope>
    <source>
        <strain evidence="5">zg-ZUI227</strain>
    </source>
</reference>
<evidence type="ECO:0000259" key="3">
    <source>
        <dbReference type="Pfam" id="PF02826"/>
    </source>
</evidence>
<name>A0A975R0W8_9MICC</name>
<sequence length="326" mass="33991">MAKHADPFNPTPASASGPVVPAPSIAILPAPTAELAAAVTGGGGVVEPLSDTTVGVVLADAVGAAELEKVLDEHPGIRWIQLYLAGVDQYEHLMRANRAREWTSGKGAFGQPVGEFALTLTLAIMRGIPVFPSSRGRSAGGRRGERPCTAEMWSWSAPGVSAPKSCGCCRHSPTTSLWSGRTTGRCPERTVTDDGLDEALAGADVVILAAAMTGGTEHLIDARRLALLRPEAFLVNISRGPMVDTEALVTALAGGKLAGAALDVTDPQPLPEGHPLWAEPRALITPHTAETPDMVAPLLAARVQENVRRFSAGQPLDGKVDVDEGY</sequence>
<keyword evidence="1" id="KW-0560">Oxidoreductase</keyword>
<keyword evidence="5" id="KW-1185">Reference proteome</keyword>
<dbReference type="GO" id="GO:0016491">
    <property type="term" value="F:oxidoreductase activity"/>
    <property type="evidence" value="ECO:0007669"/>
    <property type="project" value="UniProtKB-KW"/>
</dbReference>
<dbReference type="KEGG" id="ajg:KKR91_03185"/>
<dbReference type="PANTHER" id="PTHR43333">
    <property type="entry name" value="2-HACID_DH_C DOMAIN-CONTAINING PROTEIN"/>
    <property type="match status" value="1"/>
</dbReference>
<proteinExistence type="predicted"/>
<dbReference type="RefSeq" id="WP_210231656.1">
    <property type="nucleotide sequence ID" value="NZ_JAGKQG010000008.1"/>
</dbReference>
<dbReference type="GO" id="GO:0051287">
    <property type="term" value="F:NAD binding"/>
    <property type="evidence" value="ECO:0007669"/>
    <property type="project" value="InterPro"/>
</dbReference>
<dbReference type="AlphaFoldDB" id="A0A975R0W8"/>
<evidence type="ECO:0000256" key="2">
    <source>
        <dbReference type="ARBA" id="ARBA00023027"/>
    </source>
</evidence>
<evidence type="ECO:0000313" key="5">
    <source>
        <dbReference type="Proteomes" id="UP000676885"/>
    </source>
</evidence>